<dbReference type="CDD" id="cd02801">
    <property type="entry name" value="DUS_like_FMN"/>
    <property type="match status" value="1"/>
</dbReference>
<dbReference type="EC" id="1.3.1.-" evidence="12"/>
<dbReference type="EMBL" id="BMNN01000002">
    <property type="protein sequence ID" value="GGI99578.1"/>
    <property type="molecule type" value="Genomic_DNA"/>
</dbReference>
<protein>
    <recommendedName>
        <fullName evidence="12">tRNA-dihydrouridine synthase B</fullName>
        <ecNumber evidence="12">1.3.1.-</ecNumber>
    </recommendedName>
</protein>
<evidence type="ECO:0000313" key="15">
    <source>
        <dbReference type="EMBL" id="GGI99578.1"/>
    </source>
</evidence>
<keyword evidence="4 12" id="KW-0285">Flavoprotein</keyword>
<comment type="catalytic activity">
    <reaction evidence="11 12">
        <text>a 5,6-dihydrouridine in tRNA + NAD(+) = a uridine in tRNA + NADH + H(+)</text>
        <dbReference type="Rhea" id="RHEA:54452"/>
        <dbReference type="Rhea" id="RHEA-COMP:13339"/>
        <dbReference type="Rhea" id="RHEA-COMP:13887"/>
        <dbReference type="ChEBI" id="CHEBI:15378"/>
        <dbReference type="ChEBI" id="CHEBI:57540"/>
        <dbReference type="ChEBI" id="CHEBI:57945"/>
        <dbReference type="ChEBI" id="CHEBI:65315"/>
        <dbReference type="ChEBI" id="CHEBI:74443"/>
    </reaction>
</comment>
<evidence type="ECO:0000256" key="8">
    <source>
        <dbReference type="ARBA" id="ARBA00022884"/>
    </source>
</evidence>
<dbReference type="Gene3D" id="1.10.1200.80">
    <property type="entry name" value="Putative flavin oxidoreducatase, domain 2"/>
    <property type="match status" value="1"/>
</dbReference>
<comment type="catalytic activity">
    <reaction evidence="10 12">
        <text>a 5,6-dihydrouridine in tRNA + NADP(+) = a uridine in tRNA + NADPH + H(+)</text>
        <dbReference type="Rhea" id="RHEA:23624"/>
        <dbReference type="Rhea" id="RHEA-COMP:13339"/>
        <dbReference type="Rhea" id="RHEA-COMP:13887"/>
        <dbReference type="ChEBI" id="CHEBI:15378"/>
        <dbReference type="ChEBI" id="CHEBI:57783"/>
        <dbReference type="ChEBI" id="CHEBI:58349"/>
        <dbReference type="ChEBI" id="CHEBI:65315"/>
        <dbReference type="ChEBI" id="CHEBI:74443"/>
    </reaction>
</comment>
<comment type="similarity">
    <text evidence="13">Belongs to the dus family.</text>
</comment>
<dbReference type="RefSeq" id="WP_188636028.1">
    <property type="nucleotide sequence ID" value="NZ_BMNN01000002.1"/>
</dbReference>
<sequence>MINIGPHQLSSRVILAPMAGVTDRPFRRMCRELGAGLVVSEMVTSDTRLWNSRKSRQRLDHTGEPGPRSVQIAGGDPQMMAEAARMNRDNGAQIIDINMGCPAKKVCNKAAGSALLRDEPLVAAILEAVVAAVDIPVTLKIRTGWDPANRNGVRIARIAEQSGIQALAVHGRTRSELYTGEAEYDTIAQIRQAISIPLFANGDIDSPEKARQVLDYTGADAVMIGRAAQGRPWIFREIDHYLRHGERLPEPGLSWQRDLLLQHHQALLEFYGAEQGMRIARKHVGWQLRSMPGAEEFRRRFNRIECAAEQRQAIQTFFDRLLQGGLAA</sequence>
<gene>
    <name evidence="12 15" type="primary">dusB</name>
    <name evidence="15" type="ORF">GCM10009083_15430</name>
</gene>
<dbReference type="SUPFAM" id="SSF51395">
    <property type="entry name" value="FMN-linked oxidoreductases"/>
    <property type="match status" value="1"/>
</dbReference>
<dbReference type="PIRSF" id="PIRSF006621">
    <property type="entry name" value="Dus"/>
    <property type="match status" value="1"/>
</dbReference>
<evidence type="ECO:0000256" key="1">
    <source>
        <dbReference type="ARBA" id="ARBA00001917"/>
    </source>
</evidence>
<dbReference type="PANTHER" id="PTHR45846:SF1">
    <property type="entry name" value="TRNA-DIHYDROURIDINE(47) SYNTHASE [NAD(P)(+)]-LIKE"/>
    <property type="match status" value="1"/>
</dbReference>
<evidence type="ECO:0000256" key="3">
    <source>
        <dbReference type="ARBA" id="ARBA00022555"/>
    </source>
</evidence>
<feature type="binding site" evidence="12">
    <location>
        <begin position="17"/>
        <end position="19"/>
    </location>
    <ligand>
        <name>FMN</name>
        <dbReference type="ChEBI" id="CHEBI:58210"/>
    </ligand>
</feature>
<evidence type="ECO:0000256" key="2">
    <source>
        <dbReference type="ARBA" id="ARBA00002790"/>
    </source>
</evidence>
<keyword evidence="8 12" id="KW-0694">RNA-binding</keyword>
<comment type="similarity">
    <text evidence="12">Belongs to the Dus family. DusB subfamily.</text>
</comment>
<proteinExistence type="inferred from homology"/>
<dbReference type="Proteomes" id="UP000633263">
    <property type="component" value="Unassembled WGS sequence"/>
</dbReference>
<dbReference type="HAMAP" id="MF_02042">
    <property type="entry name" value="DusB_subfam"/>
    <property type="match status" value="1"/>
</dbReference>
<dbReference type="Pfam" id="PF01207">
    <property type="entry name" value="Dus"/>
    <property type="match status" value="1"/>
</dbReference>
<name>A0ABQ2CQL1_9GAMM</name>
<feature type="active site" description="Proton donor" evidence="12">
    <location>
        <position position="101"/>
    </location>
</feature>
<feature type="domain" description="DUS-like FMN-binding" evidence="14">
    <location>
        <begin position="14"/>
        <end position="319"/>
    </location>
</feature>
<evidence type="ECO:0000256" key="10">
    <source>
        <dbReference type="ARBA" id="ARBA00048205"/>
    </source>
</evidence>
<dbReference type="InterPro" id="IPR013785">
    <property type="entry name" value="Aldolase_TIM"/>
</dbReference>
<dbReference type="InterPro" id="IPR035587">
    <property type="entry name" value="DUS-like_FMN-bd"/>
</dbReference>
<keyword evidence="9 12" id="KW-0560">Oxidoreductase</keyword>
<evidence type="ECO:0000256" key="6">
    <source>
        <dbReference type="ARBA" id="ARBA00022694"/>
    </source>
</evidence>
<evidence type="ECO:0000256" key="7">
    <source>
        <dbReference type="ARBA" id="ARBA00022857"/>
    </source>
</evidence>
<dbReference type="InterPro" id="IPR032887">
    <property type="entry name" value="DusB"/>
</dbReference>
<dbReference type="PANTHER" id="PTHR45846">
    <property type="entry name" value="TRNA-DIHYDROURIDINE(47) SYNTHASE [NAD(P)(+)]-LIKE"/>
    <property type="match status" value="1"/>
</dbReference>
<feature type="binding site" evidence="12">
    <location>
        <begin position="201"/>
        <end position="203"/>
    </location>
    <ligand>
        <name>FMN</name>
        <dbReference type="ChEBI" id="CHEBI:58210"/>
    </ligand>
</feature>
<keyword evidence="6 12" id="KW-0819">tRNA processing</keyword>
<evidence type="ECO:0000256" key="5">
    <source>
        <dbReference type="ARBA" id="ARBA00022643"/>
    </source>
</evidence>
<reference evidence="16" key="1">
    <citation type="journal article" date="2019" name="Int. J. Syst. Evol. Microbiol.">
        <title>The Global Catalogue of Microorganisms (GCM) 10K type strain sequencing project: providing services to taxonomists for standard genome sequencing and annotation.</title>
        <authorList>
            <consortium name="The Broad Institute Genomics Platform"/>
            <consortium name="The Broad Institute Genome Sequencing Center for Infectious Disease"/>
            <person name="Wu L."/>
            <person name="Ma J."/>
        </authorList>
    </citation>
    <scope>NUCLEOTIDE SEQUENCE [LARGE SCALE GENOMIC DNA]</scope>
    <source>
        <strain evidence="16">JCM 11590</strain>
    </source>
</reference>
<feature type="binding site" evidence="12">
    <location>
        <position position="71"/>
    </location>
    <ligand>
        <name>FMN</name>
        <dbReference type="ChEBI" id="CHEBI:58210"/>
    </ligand>
</feature>
<keyword evidence="3 12" id="KW-0820">tRNA-binding</keyword>
<dbReference type="Gene3D" id="3.20.20.70">
    <property type="entry name" value="Aldolase class I"/>
    <property type="match status" value="1"/>
</dbReference>
<dbReference type="InterPro" id="IPR024036">
    <property type="entry name" value="tRNA-dHydroUridine_Synthase_C"/>
</dbReference>
<feature type="binding site" evidence="12">
    <location>
        <begin position="225"/>
        <end position="226"/>
    </location>
    <ligand>
        <name>FMN</name>
        <dbReference type="ChEBI" id="CHEBI:58210"/>
    </ligand>
</feature>
<evidence type="ECO:0000256" key="11">
    <source>
        <dbReference type="ARBA" id="ARBA00048802"/>
    </source>
</evidence>
<comment type="cofactor">
    <cofactor evidence="1 12 13">
        <name>FMN</name>
        <dbReference type="ChEBI" id="CHEBI:58210"/>
    </cofactor>
</comment>
<comment type="function">
    <text evidence="2 12 13">Catalyzes the synthesis of 5,6-dihydrouridine (D), a modified base found in the D-loop of most tRNAs, via the reduction of the C5-C6 double bond in target uridines.</text>
</comment>
<dbReference type="PROSITE" id="PS01136">
    <property type="entry name" value="UPF0034"/>
    <property type="match status" value="1"/>
</dbReference>
<accession>A0ABQ2CQL1</accession>
<keyword evidence="16" id="KW-1185">Reference proteome</keyword>
<organism evidence="15 16">
    <name type="scientific">Halopseudomonas pertucinogena</name>
    <dbReference type="NCBI Taxonomy" id="86175"/>
    <lineage>
        <taxon>Bacteria</taxon>
        <taxon>Pseudomonadati</taxon>
        <taxon>Pseudomonadota</taxon>
        <taxon>Gammaproteobacteria</taxon>
        <taxon>Pseudomonadales</taxon>
        <taxon>Pseudomonadaceae</taxon>
        <taxon>Halopseudomonas</taxon>
    </lineage>
</organism>
<dbReference type="NCBIfam" id="TIGR00737">
    <property type="entry name" value="nifR3_yhdG"/>
    <property type="match status" value="1"/>
</dbReference>
<dbReference type="InterPro" id="IPR018517">
    <property type="entry name" value="tRNA_hU_synthase_CS"/>
</dbReference>
<evidence type="ECO:0000256" key="9">
    <source>
        <dbReference type="ARBA" id="ARBA00023002"/>
    </source>
</evidence>
<evidence type="ECO:0000256" key="4">
    <source>
        <dbReference type="ARBA" id="ARBA00022630"/>
    </source>
</evidence>
<comment type="caution">
    <text evidence="15">The sequence shown here is derived from an EMBL/GenBank/DDBJ whole genome shotgun (WGS) entry which is preliminary data.</text>
</comment>
<evidence type="ECO:0000313" key="16">
    <source>
        <dbReference type="Proteomes" id="UP000633263"/>
    </source>
</evidence>
<dbReference type="InterPro" id="IPR001269">
    <property type="entry name" value="DUS_fam"/>
</dbReference>
<keyword evidence="5 12" id="KW-0288">FMN</keyword>
<keyword evidence="7 12" id="KW-0521">NADP</keyword>
<dbReference type="InterPro" id="IPR004652">
    <property type="entry name" value="DusB-like"/>
</dbReference>
<evidence type="ECO:0000256" key="13">
    <source>
        <dbReference type="PIRNR" id="PIRNR006621"/>
    </source>
</evidence>
<evidence type="ECO:0000259" key="14">
    <source>
        <dbReference type="Pfam" id="PF01207"/>
    </source>
</evidence>
<feature type="binding site" evidence="12">
    <location>
        <position position="140"/>
    </location>
    <ligand>
        <name>FMN</name>
        <dbReference type="ChEBI" id="CHEBI:58210"/>
    </ligand>
</feature>
<evidence type="ECO:0000256" key="12">
    <source>
        <dbReference type="HAMAP-Rule" id="MF_02042"/>
    </source>
</evidence>